<evidence type="ECO:0000313" key="2">
    <source>
        <dbReference type="Proteomes" id="UP000629098"/>
    </source>
</evidence>
<dbReference type="EMBL" id="JACXAE010000013">
    <property type="protein sequence ID" value="MBD2771136.1"/>
    <property type="molecule type" value="Genomic_DNA"/>
</dbReference>
<reference evidence="1" key="1">
    <citation type="submission" date="2020-09" db="EMBL/GenBank/DDBJ databases">
        <title>Iningainema tapete sp. nov. (Scytonemataceae, Cyanobacteria) from greenhouses in central Florida (USA) produces two types of nodularin with biosynthetic potential for microcystin-LR and anabaenopeptins.</title>
        <authorList>
            <person name="Berthold D.E."/>
            <person name="Lefler F.W."/>
            <person name="Huang I.-S."/>
            <person name="Abdulla H."/>
            <person name="Zimba P.V."/>
            <person name="Laughinghouse H.D. IV."/>
        </authorList>
    </citation>
    <scope>NUCLEOTIDE SEQUENCE</scope>
    <source>
        <strain evidence="1">BLCCT55</strain>
    </source>
</reference>
<protein>
    <submittedName>
        <fullName evidence="1">Uncharacterized protein</fullName>
    </submittedName>
</protein>
<sequence length="233" mass="24450">MSKTFQVGAGNKVKLFVALLPLGDRTEPTDVTSITASSGLTAATTSITVTALTGAIAGGTPLEFDNGTDKVTVYLAKDAKLGDTELIVEPIETALSGSSTATYTAKLRLFGGTQLNANINSDRADVLVFEDALGYKDGAITGQSWELPWTANLLSSDEAFRRVAFAAATAVSGREVYVWQEDPPPAGHAKGDGLKGSCVVMNFQKNLQSTAICQISFTLMGQGSPTITRYSLT</sequence>
<gene>
    <name evidence="1" type="ORF">ICL16_03110</name>
</gene>
<keyword evidence="2" id="KW-1185">Reference proteome</keyword>
<dbReference type="AlphaFoldDB" id="A0A8J7C5S4"/>
<evidence type="ECO:0000313" key="1">
    <source>
        <dbReference type="EMBL" id="MBD2771136.1"/>
    </source>
</evidence>
<proteinExistence type="predicted"/>
<dbReference type="Proteomes" id="UP000629098">
    <property type="component" value="Unassembled WGS sequence"/>
</dbReference>
<organism evidence="1 2">
    <name type="scientific">Iningainema tapete BLCC-T55</name>
    <dbReference type="NCBI Taxonomy" id="2748662"/>
    <lineage>
        <taxon>Bacteria</taxon>
        <taxon>Bacillati</taxon>
        <taxon>Cyanobacteriota</taxon>
        <taxon>Cyanophyceae</taxon>
        <taxon>Nostocales</taxon>
        <taxon>Scytonemataceae</taxon>
        <taxon>Iningainema tapete</taxon>
    </lineage>
</organism>
<accession>A0A8J7C5S4</accession>
<dbReference type="RefSeq" id="WP_190825429.1">
    <property type="nucleotide sequence ID" value="NZ_CAWPPI010000013.1"/>
</dbReference>
<comment type="caution">
    <text evidence="1">The sequence shown here is derived from an EMBL/GenBank/DDBJ whole genome shotgun (WGS) entry which is preliminary data.</text>
</comment>
<name>A0A8J7C5S4_9CYAN</name>